<dbReference type="Pfam" id="PF02151">
    <property type="entry name" value="UVR"/>
    <property type="match status" value="1"/>
</dbReference>
<protein>
    <recommendedName>
        <fullName evidence="1">UVR domain-containing protein</fullName>
    </recommendedName>
</protein>
<feature type="domain" description="UVR" evidence="1">
    <location>
        <begin position="136"/>
        <end position="163"/>
    </location>
</feature>
<organism evidence="2">
    <name type="scientific">bioreactor metagenome</name>
    <dbReference type="NCBI Taxonomy" id="1076179"/>
    <lineage>
        <taxon>unclassified sequences</taxon>
        <taxon>metagenomes</taxon>
        <taxon>ecological metagenomes</taxon>
    </lineage>
</organism>
<evidence type="ECO:0000313" key="2">
    <source>
        <dbReference type="EMBL" id="MPN47244.1"/>
    </source>
</evidence>
<dbReference type="GO" id="GO:0005507">
    <property type="term" value="F:copper ion binding"/>
    <property type="evidence" value="ECO:0007669"/>
    <property type="project" value="TreeGrafter"/>
</dbReference>
<gene>
    <name evidence="2" type="ORF">SDC9_194845</name>
</gene>
<name>A0A645IG22_9ZZZZ</name>
<dbReference type="EMBL" id="VSSQ01108596">
    <property type="protein sequence ID" value="MPN47244.1"/>
    <property type="molecule type" value="Genomic_DNA"/>
</dbReference>
<sequence>MKCDGCKKNEAHLVLHMITNGQVATRSLCMECAKKAHEEMTQAFSTMGMTMAGLDDLRPENIETQRESLRLPRMICASCRTAYEDIGHDTVFGCPQCYQAFHGQVIDYLSSLKEQEQPVHEAIEAFHMDPAPVTASDLRERLNDALKTEDYEQAASLRDRLRECINAKEGGTGESDE</sequence>
<dbReference type="GO" id="GO:0008270">
    <property type="term" value="F:zinc ion binding"/>
    <property type="evidence" value="ECO:0007669"/>
    <property type="project" value="TreeGrafter"/>
</dbReference>
<dbReference type="InterPro" id="IPR025542">
    <property type="entry name" value="YacH"/>
</dbReference>
<accession>A0A645IG22</accession>
<reference evidence="2" key="1">
    <citation type="submission" date="2019-08" db="EMBL/GenBank/DDBJ databases">
        <authorList>
            <person name="Kucharzyk K."/>
            <person name="Murdoch R.W."/>
            <person name="Higgins S."/>
            <person name="Loffler F."/>
        </authorList>
    </citation>
    <scope>NUCLEOTIDE SEQUENCE</scope>
</reference>
<dbReference type="PANTHER" id="PTHR38430:SF1">
    <property type="entry name" value="PROTEIN-ARGININE KINASE ACTIVATOR PROTEIN"/>
    <property type="match status" value="1"/>
</dbReference>
<dbReference type="GO" id="GO:1990170">
    <property type="term" value="P:stress response to cadmium ion"/>
    <property type="evidence" value="ECO:0007669"/>
    <property type="project" value="TreeGrafter"/>
</dbReference>
<proteinExistence type="predicted"/>
<dbReference type="InterPro" id="IPR001943">
    <property type="entry name" value="UVR_dom"/>
</dbReference>
<evidence type="ECO:0000259" key="1">
    <source>
        <dbReference type="Pfam" id="PF02151"/>
    </source>
</evidence>
<dbReference type="GO" id="GO:0046870">
    <property type="term" value="F:cadmium ion binding"/>
    <property type="evidence" value="ECO:0007669"/>
    <property type="project" value="TreeGrafter"/>
</dbReference>
<comment type="caution">
    <text evidence="2">The sequence shown here is derived from an EMBL/GenBank/DDBJ whole genome shotgun (WGS) entry which is preliminary data.</text>
</comment>
<dbReference type="GO" id="GO:0050897">
    <property type="term" value="F:cobalt ion binding"/>
    <property type="evidence" value="ECO:0007669"/>
    <property type="project" value="TreeGrafter"/>
</dbReference>
<dbReference type="PIRSF" id="PIRSF015034">
    <property type="entry name" value="YacH"/>
    <property type="match status" value="1"/>
</dbReference>
<dbReference type="GO" id="GO:1990169">
    <property type="term" value="P:stress response to copper ion"/>
    <property type="evidence" value="ECO:0007669"/>
    <property type="project" value="TreeGrafter"/>
</dbReference>
<dbReference type="PANTHER" id="PTHR38430">
    <property type="entry name" value="PROTEIN-ARGININE KINASE ACTIVATOR PROTEIN"/>
    <property type="match status" value="1"/>
</dbReference>
<dbReference type="AlphaFoldDB" id="A0A645IG22"/>